<sequence>MPQETQEDHHVWGENLADPAHADQVVELARRARGDAAPPSPRPTVVTFDGPAGSGKSSLARLVADRLDAPVVHLDDLLPGWDGLPAAPALLTTQVLVPLARGEQAAFRRFDWHAGEFAELVPVPTADFLVVEGVASSVGVARAYADVRVWLEAAHDVRMQRGLARDGDGFAGHWEAWAAQEARIFEADGTAAHAHLRLQTDGPALP</sequence>
<dbReference type="RefSeq" id="WP_142005376.1">
    <property type="nucleotide sequence ID" value="NZ_CAJTBP010000001.1"/>
</dbReference>
<protein>
    <submittedName>
        <fullName evidence="2">Cytidylate kinase-like protein</fullName>
    </submittedName>
</protein>
<evidence type="ECO:0000256" key="1">
    <source>
        <dbReference type="SAM" id="MobiDB-lite"/>
    </source>
</evidence>
<organism evidence="2 3">
    <name type="scientific">Barrientosiimonas humi</name>
    <dbReference type="NCBI Taxonomy" id="999931"/>
    <lineage>
        <taxon>Bacteria</taxon>
        <taxon>Bacillati</taxon>
        <taxon>Actinomycetota</taxon>
        <taxon>Actinomycetes</taxon>
        <taxon>Micrococcales</taxon>
        <taxon>Dermacoccaceae</taxon>
        <taxon>Barrientosiimonas</taxon>
    </lineage>
</organism>
<keyword evidence="3" id="KW-1185">Reference proteome</keyword>
<name>A0A542XBZ6_9MICO</name>
<dbReference type="Proteomes" id="UP000318336">
    <property type="component" value="Unassembled WGS sequence"/>
</dbReference>
<evidence type="ECO:0000313" key="3">
    <source>
        <dbReference type="Proteomes" id="UP000318336"/>
    </source>
</evidence>
<dbReference type="AlphaFoldDB" id="A0A542XBZ6"/>
<accession>A0A542XBZ6</accession>
<dbReference type="GO" id="GO:0016301">
    <property type="term" value="F:kinase activity"/>
    <property type="evidence" value="ECO:0007669"/>
    <property type="project" value="UniProtKB-KW"/>
</dbReference>
<gene>
    <name evidence="2" type="ORF">FB554_1498</name>
</gene>
<evidence type="ECO:0000313" key="2">
    <source>
        <dbReference type="EMBL" id="TQL33355.1"/>
    </source>
</evidence>
<dbReference type="OrthoDB" id="3237545at2"/>
<dbReference type="EMBL" id="VFOK01000001">
    <property type="protein sequence ID" value="TQL33355.1"/>
    <property type="molecule type" value="Genomic_DNA"/>
</dbReference>
<keyword evidence="2" id="KW-0418">Kinase</keyword>
<keyword evidence="2" id="KW-0808">Transferase</keyword>
<feature type="region of interest" description="Disordered" evidence="1">
    <location>
        <begin position="31"/>
        <end position="54"/>
    </location>
</feature>
<comment type="caution">
    <text evidence="2">The sequence shown here is derived from an EMBL/GenBank/DDBJ whole genome shotgun (WGS) entry which is preliminary data.</text>
</comment>
<dbReference type="InterPro" id="IPR027417">
    <property type="entry name" value="P-loop_NTPase"/>
</dbReference>
<dbReference type="SUPFAM" id="SSF52540">
    <property type="entry name" value="P-loop containing nucleoside triphosphate hydrolases"/>
    <property type="match status" value="1"/>
</dbReference>
<reference evidence="2 3" key="1">
    <citation type="submission" date="2019-06" db="EMBL/GenBank/DDBJ databases">
        <title>Sequencing the genomes of 1000 actinobacteria strains.</title>
        <authorList>
            <person name="Klenk H.-P."/>
        </authorList>
    </citation>
    <scope>NUCLEOTIDE SEQUENCE [LARGE SCALE GENOMIC DNA]</scope>
    <source>
        <strain evidence="2 3">DSM 24617</strain>
    </source>
</reference>
<proteinExistence type="predicted"/>
<dbReference type="Gene3D" id="3.40.50.300">
    <property type="entry name" value="P-loop containing nucleotide triphosphate hydrolases"/>
    <property type="match status" value="1"/>
</dbReference>